<evidence type="ECO:0000256" key="3">
    <source>
        <dbReference type="ARBA" id="ARBA00022692"/>
    </source>
</evidence>
<accession>A0A644W4C7</accession>
<dbReference type="GO" id="GO:0055085">
    <property type="term" value="P:transmembrane transport"/>
    <property type="evidence" value="ECO:0007669"/>
    <property type="project" value="TreeGrafter"/>
</dbReference>
<comment type="caution">
    <text evidence="7">The sequence shown here is derived from an EMBL/GenBank/DDBJ whole genome shotgun (WGS) entry which is preliminary data.</text>
</comment>
<dbReference type="EMBL" id="VSSQ01000617">
    <property type="protein sequence ID" value="MPL98599.1"/>
    <property type="molecule type" value="Genomic_DNA"/>
</dbReference>
<organism evidence="7">
    <name type="scientific">bioreactor metagenome</name>
    <dbReference type="NCBI Taxonomy" id="1076179"/>
    <lineage>
        <taxon>unclassified sequences</taxon>
        <taxon>metagenomes</taxon>
        <taxon>ecological metagenomes</taxon>
    </lineage>
</organism>
<dbReference type="InterPro" id="IPR014227">
    <property type="entry name" value="YtvI-like"/>
</dbReference>
<feature type="transmembrane region" description="Helical" evidence="6">
    <location>
        <begin position="322"/>
        <end position="348"/>
    </location>
</feature>
<keyword evidence="4 6" id="KW-1133">Transmembrane helix</keyword>
<feature type="transmembrane region" description="Helical" evidence="6">
    <location>
        <begin position="33"/>
        <end position="51"/>
    </location>
</feature>
<reference evidence="7" key="1">
    <citation type="submission" date="2019-08" db="EMBL/GenBank/DDBJ databases">
        <authorList>
            <person name="Kucharzyk K."/>
            <person name="Murdoch R.W."/>
            <person name="Higgins S."/>
            <person name="Loffler F."/>
        </authorList>
    </citation>
    <scope>NUCLEOTIDE SEQUENCE</scope>
</reference>
<sequence>MTIDQKKNFIINMMYFALIAGIVYIFIKHVLILVMPFIIGFLVALLLRPVIKLASNKFHVPNKIAAVALVLLSYAGVSSLVSWIGMRFVILIKNSIVRLPETYAIQIEPAIRDIFENVEKASAKLDPMMVQVIQDIAASVSQSTGSVITKISSTVIDFLSSSVSFLPGLFLGIIFAVISSLFFAIDYNKITAYLSNRLPAKNPGLFTEIKTMATGIGFKYVKAYAILMAVTFAELAIGLLLLGVDGAIEIAALIAVIDFLPVLGTGGVVIPWIFIELIQGNFPFALGLTALYLLITVVRNILEPKLIGEQLGLHPLIMLISMYVGVKIFGFVGLIALPVTIVVIKYLYDNDKIHMFKQEKSL</sequence>
<dbReference type="GO" id="GO:0016020">
    <property type="term" value="C:membrane"/>
    <property type="evidence" value="ECO:0007669"/>
    <property type="project" value="UniProtKB-SubCell"/>
</dbReference>
<keyword evidence="5 6" id="KW-0472">Membrane</keyword>
<dbReference type="NCBIfam" id="TIGR02872">
    <property type="entry name" value="spore_ytvI"/>
    <property type="match status" value="1"/>
</dbReference>
<evidence type="ECO:0000256" key="6">
    <source>
        <dbReference type="SAM" id="Phobius"/>
    </source>
</evidence>
<feature type="transmembrane region" description="Helical" evidence="6">
    <location>
        <begin position="63"/>
        <end position="85"/>
    </location>
</feature>
<evidence type="ECO:0000256" key="5">
    <source>
        <dbReference type="ARBA" id="ARBA00023136"/>
    </source>
</evidence>
<comment type="subcellular location">
    <subcellularLocation>
        <location evidence="1">Membrane</location>
        <topology evidence="1">Multi-pass membrane protein</topology>
    </subcellularLocation>
</comment>
<dbReference type="InterPro" id="IPR002549">
    <property type="entry name" value="AI-2E-like"/>
</dbReference>
<feature type="transmembrane region" description="Helical" evidence="6">
    <location>
        <begin position="223"/>
        <end position="244"/>
    </location>
</feature>
<feature type="transmembrane region" description="Helical" evidence="6">
    <location>
        <begin position="165"/>
        <end position="185"/>
    </location>
</feature>
<comment type="similarity">
    <text evidence="2">Belongs to the autoinducer-2 exporter (AI-2E) (TC 2.A.86) family.</text>
</comment>
<evidence type="ECO:0000256" key="1">
    <source>
        <dbReference type="ARBA" id="ARBA00004141"/>
    </source>
</evidence>
<feature type="transmembrane region" description="Helical" evidence="6">
    <location>
        <begin position="9"/>
        <end position="27"/>
    </location>
</feature>
<dbReference type="Pfam" id="PF01594">
    <property type="entry name" value="AI-2E_transport"/>
    <property type="match status" value="1"/>
</dbReference>
<protein>
    <submittedName>
        <fullName evidence="7">Sodium-lithium/proton antiporter</fullName>
    </submittedName>
</protein>
<name>A0A644W4C7_9ZZZZ</name>
<proteinExistence type="inferred from homology"/>
<evidence type="ECO:0000256" key="4">
    <source>
        <dbReference type="ARBA" id="ARBA00022989"/>
    </source>
</evidence>
<evidence type="ECO:0000313" key="7">
    <source>
        <dbReference type="EMBL" id="MPL98599.1"/>
    </source>
</evidence>
<feature type="transmembrane region" description="Helical" evidence="6">
    <location>
        <begin position="282"/>
        <end position="302"/>
    </location>
</feature>
<dbReference type="PANTHER" id="PTHR21716:SF68">
    <property type="entry name" value="TRANSPORT PROTEIN YTVI-RELATED"/>
    <property type="match status" value="1"/>
</dbReference>
<evidence type="ECO:0000256" key="2">
    <source>
        <dbReference type="ARBA" id="ARBA00009773"/>
    </source>
</evidence>
<feature type="transmembrane region" description="Helical" evidence="6">
    <location>
        <begin position="250"/>
        <end position="275"/>
    </location>
</feature>
<keyword evidence="3 6" id="KW-0812">Transmembrane</keyword>
<dbReference type="AlphaFoldDB" id="A0A644W4C7"/>
<gene>
    <name evidence="7" type="ORF">SDC9_44805</name>
</gene>
<dbReference type="PANTHER" id="PTHR21716">
    <property type="entry name" value="TRANSMEMBRANE PROTEIN"/>
    <property type="match status" value="1"/>
</dbReference>